<dbReference type="FunFam" id="2.60.40.10:FF:001402">
    <property type="entry name" value="Matrix remodeling associated 5"/>
    <property type="match status" value="1"/>
</dbReference>
<keyword evidence="6 14" id="KW-0732">Signal</keyword>
<evidence type="ECO:0000256" key="11">
    <source>
        <dbReference type="ARBA" id="ARBA00023180"/>
    </source>
</evidence>
<gene>
    <name evidence="16" type="ORF">PECUL_23A029036</name>
</gene>
<keyword evidence="7" id="KW-0677">Repeat</keyword>
<feature type="region of interest" description="Disordered" evidence="13">
    <location>
        <begin position="1165"/>
        <end position="1211"/>
    </location>
</feature>
<evidence type="ECO:0000256" key="1">
    <source>
        <dbReference type="ARBA" id="ARBA00004167"/>
    </source>
</evidence>
<dbReference type="SMART" id="SM00082">
    <property type="entry name" value="LRRCT"/>
    <property type="match status" value="1"/>
</dbReference>
<dbReference type="FunFam" id="2.60.40.10:FF:000621">
    <property type="entry name" value="Immunoglobulin superfamily member 10"/>
    <property type="match status" value="1"/>
</dbReference>
<dbReference type="Pfam" id="PF07679">
    <property type="entry name" value="I-set"/>
    <property type="match status" value="7"/>
</dbReference>
<protein>
    <submittedName>
        <fullName evidence="16">Matrix-remodeling-associated 5</fullName>
    </submittedName>
</protein>
<keyword evidence="5" id="KW-0812">Transmembrane</keyword>
<feature type="domain" description="Ig-like" evidence="15">
    <location>
        <begin position="2166"/>
        <end position="2259"/>
    </location>
</feature>
<dbReference type="InterPro" id="IPR036179">
    <property type="entry name" value="Ig-like_dom_sf"/>
</dbReference>
<evidence type="ECO:0000256" key="9">
    <source>
        <dbReference type="ARBA" id="ARBA00023136"/>
    </source>
</evidence>
<feature type="compositionally biased region" description="Low complexity" evidence="13">
    <location>
        <begin position="1176"/>
        <end position="1189"/>
    </location>
</feature>
<dbReference type="SMART" id="SM00409">
    <property type="entry name" value="IG"/>
    <property type="match status" value="12"/>
</dbReference>
<feature type="domain" description="Ig-like" evidence="15">
    <location>
        <begin position="1970"/>
        <end position="2063"/>
    </location>
</feature>
<dbReference type="GO" id="GO:0005576">
    <property type="term" value="C:extracellular region"/>
    <property type="evidence" value="ECO:0007669"/>
    <property type="project" value="UniProtKB-SubCell"/>
</dbReference>
<dbReference type="Pfam" id="PF13927">
    <property type="entry name" value="Ig_3"/>
    <property type="match status" value="5"/>
</dbReference>
<keyword evidence="17" id="KW-1185">Reference proteome</keyword>
<dbReference type="Gene3D" id="3.80.10.10">
    <property type="entry name" value="Ribonuclease Inhibitor"/>
    <property type="match status" value="2"/>
</dbReference>
<organism evidence="16 17">
    <name type="scientific">Pelobates cultripes</name>
    <name type="common">Western spadefoot toad</name>
    <dbReference type="NCBI Taxonomy" id="61616"/>
    <lineage>
        <taxon>Eukaryota</taxon>
        <taxon>Metazoa</taxon>
        <taxon>Chordata</taxon>
        <taxon>Craniata</taxon>
        <taxon>Vertebrata</taxon>
        <taxon>Euteleostomi</taxon>
        <taxon>Amphibia</taxon>
        <taxon>Batrachia</taxon>
        <taxon>Anura</taxon>
        <taxon>Pelobatoidea</taxon>
        <taxon>Pelobatidae</taxon>
        <taxon>Pelobates</taxon>
    </lineage>
</organism>
<reference evidence="16" key="1">
    <citation type="submission" date="2022-03" db="EMBL/GenBank/DDBJ databases">
        <authorList>
            <person name="Alioto T."/>
            <person name="Alioto T."/>
            <person name="Gomez Garrido J."/>
        </authorList>
    </citation>
    <scope>NUCLEOTIDE SEQUENCE</scope>
</reference>
<dbReference type="InterPro" id="IPR001611">
    <property type="entry name" value="Leu-rich_rpt"/>
</dbReference>
<feature type="region of interest" description="Disordered" evidence="13">
    <location>
        <begin position="712"/>
        <end position="748"/>
    </location>
</feature>
<feature type="domain" description="Ig-like" evidence="15">
    <location>
        <begin position="2381"/>
        <end position="2452"/>
    </location>
</feature>
<dbReference type="InterPro" id="IPR013783">
    <property type="entry name" value="Ig-like_fold"/>
</dbReference>
<feature type="domain" description="Ig-like" evidence="15">
    <location>
        <begin position="2656"/>
        <end position="2742"/>
    </location>
</feature>
<keyword evidence="9" id="KW-0472">Membrane</keyword>
<dbReference type="GO" id="GO:0016020">
    <property type="term" value="C:membrane"/>
    <property type="evidence" value="ECO:0007669"/>
    <property type="project" value="UniProtKB-SubCell"/>
</dbReference>
<dbReference type="PROSITE" id="PS50835">
    <property type="entry name" value="IG_LIKE"/>
    <property type="match status" value="12"/>
</dbReference>
<feature type="domain" description="Ig-like" evidence="15">
    <location>
        <begin position="2752"/>
        <end position="2845"/>
    </location>
</feature>
<dbReference type="SUPFAM" id="SSF52058">
    <property type="entry name" value="L domain-like"/>
    <property type="match status" value="1"/>
</dbReference>
<dbReference type="Gene3D" id="2.60.40.10">
    <property type="entry name" value="Immunoglobulins"/>
    <property type="match status" value="12"/>
</dbReference>
<proteinExistence type="predicted"/>
<evidence type="ECO:0000256" key="13">
    <source>
        <dbReference type="SAM" id="MobiDB-lite"/>
    </source>
</evidence>
<dbReference type="InterPro" id="IPR032675">
    <property type="entry name" value="LRR_dom_sf"/>
</dbReference>
<dbReference type="FunFam" id="3.80.10.10:FF:000103">
    <property type="entry name" value="Immunoglobulin superfamily member 10"/>
    <property type="match status" value="1"/>
</dbReference>
<feature type="compositionally biased region" description="Basic residues" evidence="13">
    <location>
        <begin position="729"/>
        <end position="739"/>
    </location>
</feature>
<feature type="domain" description="Ig-like" evidence="15">
    <location>
        <begin position="2460"/>
        <end position="2556"/>
    </location>
</feature>
<dbReference type="SMART" id="SM00369">
    <property type="entry name" value="LRR_TYP"/>
    <property type="match status" value="6"/>
</dbReference>
<keyword evidence="10" id="KW-1015">Disulfide bond</keyword>
<dbReference type="FunFam" id="2.60.40.10:FF:001377">
    <property type="entry name" value="Matrix remodeling associated 5"/>
    <property type="match status" value="1"/>
</dbReference>
<feature type="domain" description="Ig-like" evidence="15">
    <location>
        <begin position="1873"/>
        <end position="1964"/>
    </location>
</feature>
<dbReference type="PANTHER" id="PTHR45842:SF4">
    <property type="entry name" value="MATRIX-REMODELING-ASSOCIATED PROTEIN 5"/>
    <property type="match status" value="1"/>
</dbReference>
<keyword evidence="11" id="KW-0325">Glycoprotein</keyword>
<keyword evidence="4" id="KW-0433">Leucine-rich repeat</keyword>
<dbReference type="EMBL" id="OW240912">
    <property type="protein sequence ID" value="CAH2220480.1"/>
    <property type="molecule type" value="Genomic_DNA"/>
</dbReference>
<dbReference type="FunFam" id="2.60.40.10:FF:000076">
    <property type="entry name" value="Leucine-rich repeat and Ig domain-containing 4"/>
    <property type="match status" value="2"/>
</dbReference>
<feature type="chain" id="PRO_5042220727" evidence="14">
    <location>
        <begin position="23"/>
        <end position="2847"/>
    </location>
</feature>
<evidence type="ECO:0000313" key="16">
    <source>
        <dbReference type="EMBL" id="CAH2220480.1"/>
    </source>
</evidence>
<comment type="subcellular location">
    <subcellularLocation>
        <location evidence="1">Membrane</location>
        <topology evidence="1">Single-pass membrane protein</topology>
    </subcellularLocation>
    <subcellularLocation>
        <location evidence="2">Secreted</location>
    </subcellularLocation>
</comment>
<dbReference type="SMART" id="SM00406">
    <property type="entry name" value="IGv"/>
    <property type="match status" value="4"/>
</dbReference>
<evidence type="ECO:0000256" key="7">
    <source>
        <dbReference type="ARBA" id="ARBA00022737"/>
    </source>
</evidence>
<dbReference type="InterPro" id="IPR003598">
    <property type="entry name" value="Ig_sub2"/>
</dbReference>
<dbReference type="Pfam" id="PF13855">
    <property type="entry name" value="LRR_8"/>
    <property type="match status" value="2"/>
</dbReference>
<evidence type="ECO:0000256" key="2">
    <source>
        <dbReference type="ARBA" id="ARBA00004613"/>
    </source>
</evidence>
<evidence type="ECO:0000256" key="14">
    <source>
        <dbReference type="SAM" id="SignalP"/>
    </source>
</evidence>
<feature type="compositionally biased region" description="Basic residues" evidence="13">
    <location>
        <begin position="1200"/>
        <end position="1211"/>
    </location>
</feature>
<name>A0AAD1R093_PELCU</name>
<evidence type="ECO:0000256" key="4">
    <source>
        <dbReference type="ARBA" id="ARBA00022614"/>
    </source>
</evidence>
<dbReference type="InterPro" id="IPR013106">
    <property type="entry name" value="Ig_V-set"/>
</dbReference>
<accession>A0AAD1R093</accession>
<evidence type="ECO:0000313" key="17">
    <source>
        <dbReference type="Proteomes" id="UP001295444"/>
    </source>
</evidence>
<feature type="domain" description="Ig-like" evidence="15">
    <location>
        <begin position="2066"/>
        <end position="2155"/>
    </location>
</feature>
<dbReference type="FunFam" id="2.60.40.10:FF:000032">
    <property type="entry name" value="palladin isoform X1"/>
    <property type="match status" value="1"/>
</dbReference>
<keyword evidence="8" id="KW-1133">Transmembrane helix</keyword>
<evidence type="ECO:0000256" key="5">
    <source>
        <dbReference type="ARBA" id="ARBA00022692"/>
    </source>
</evidence>
<sequence length="2847" mass="319790">MYWIHIFAVIFLILRFPQHALSCPQSCACYVNSEVHCTFRSLIAVPARMPKHVERINLGFNSIQSIAEDSFAGLAKLEMLLIHSNEVHNIPNGAFQDLISLQVFKMSYNKLKVLTSHTFHGLFSLTRLHVDHNKIEFIHPNAFHGLTSLRLLHLEGNLLQQLHANTFCTFNFLDYFRQSTLKHLYLSENLIQTLPAGMIESMPLLENLYLHGNPWTCDCHLKWLLEWDEQSNGVLKCKKDRSYENGQLCPMCTSPKQLLNQEIQSLKDISCSKPVIYSPDRINSSETYTEDDENDQQVMHMYKDYIGKVILNMTDEHGNKVNLDCGMKKSTDFSKINWNQPQPEEIDINATFSLDFECPMNRENYEKLWKLIAYYSEVPVKLERELMFTDNPKVTYRYRQNPDQDSYYFTGVRSLITAEPDWVIQPTIRLQLNRKFSTAKKVILSFSTQYSQLIHTKEIQYPKNNWVMIDTNAKTKTSYISIKGKTCQLSCNVKSSETPSIQWSLPDGTILKAPFNSQDSRFSVSAGGHLIIKTADAMDSGPYHCIAQVRHEIDILTIRVFVKPPTSQISERSTKVITKMVGETITLTCNALANPDADVNWILPDNVIIDAQANKSNAYLLSNGSLVIPQTKVSDSGLYVCIAANQHGTDHYSVQIDVSNKVAKKSYEVPKIKMRPIIKIPLKAKINIVGDDEGSGEKVVQEETEKYHIVKIGSGKSKGSQLSRLSDKGKKRKDRRKMNVWKGTERDKGTNIAEGRRKFESRRRINMGNKQIDPNQWANILAKVRGKNVPKTTETPLLTTTEVTAIPIYKTKTPSTISKPPIKSTTESETNVDEISADEEELLMITSSPQPAITHYNHDLTSLSSHTDLGIMSDITEDDSKKLFSEGNQDTLTTKSDHEWAVYSTSKPVMSTLETLDINDLAYSIDEEETMNAFTEWEDKDSIDMIPNSPTVEGEHKQDYTTRNVLYGQYLEEESNEINRQTFANMNTAGNVLAKMETTTAEMYTIPMENYAYYSTTHSFKSTSPYEGITSENMIQSTNYISQIEDNYLHFTTSKMQTTKGMEDYDPIFSKAIGGLIPETIPVTPSLMETTSSINFQLPTTAVSLTTTSENIVKGINEDVRSEDYAKQTEILSTNIKKEGIDSFDKENGAENESTTMSINMASVEDRQTSTTRKMTTVPTHTQRPTTTTSMATNGSIYNPRRRPNGKRRFRPNRFRHRQNNVIPNFSATTQVAIKPLIEQPIVSLSHRENTTKSILPPPLPTKEMQLYKTTINIPSDRKTTTTSVLTKPIVIHSPEKSKSKSSFVTSAPEYMNQPHTAMIENSELPVVAPPTTTEPLKTHNTEKIYDLNTLEQVTVATKINQLLLDTYKDKAPEEFFSPLPDEDVFSTTHIARKPLQPYREFSTSATMHQKTIPMDIPNEAGLYTASITEAPPTFASTIENTLKELNYGSFDLTTKVTIIPTNASVHDAIGTTVQVNVEEYNFKAPDTSYGGKKQEEKLIKPTVYTKSTEYTQSSPRFLVPTTNEHLTSTAKVYETTMRESSTQSAKLVQENIHSLRQNELDRVSASQKKEFAQPRQENFKEIHGTKSSNSIPYFTKQNSQSQTAQKQHHTIPPVQHSPARVTVRTPYIGTHGPLRYFVTNQPLYITNKPEITAYTAQNIQDRRTSTLVFSTSTSTSTTTVAPLFRPRPITPSKFNQGQRLPINYRPFGNNVFTDGKGTMPKIPYQGHPFYMNPRFQYRYNRTKLYRFSGTPKSPLPTLAAPVIMSTKDSLGNSFKRTTVSSTVLRTTTTTPFTTVRETITSKIPFRYPIFTTPFSYVVQTSLFRPSSTIQSHSYNNPFNHRPPIASREDGSTLRHPNVVQPPISSRAQGVKPRITTTGFQSLSVPFEMDAVLPCETVGEPKPSISWTKVSTGAVMTANTKIQRFEVLDNGTLHILNLQLQDRGQYLCTAQNLHGSDKMIITLTVMSQQPKILLTRYKDVTVYLGDTVTMDCRASGVPSPHISWIFPDRKIIRAISATESRIMLSENGTLSIKDITFTDRGIFKCVASNVAGADSLTVRVHIAALPPIIQQEKLENISLPQGHSIYIHCLAKGAPLPNIRWILLDGTQVRPSQFANGNMFVFPNGTLYIRNISQKDTGKYECIATNIVGTSRRVIILDVRKFTQNAKITATSPQKTDVTYGSTLRLDCSAAGDPWPRILWRLPSKRLVDSFFSFDSRIKTFANGTLIVYSVTDKDAGDYLCMARNKLGDDYVVLKVNVMMKPAKIQHKKEIDHKVTYGGDLKVDCVATGVPNPEISWSLPDGSMVNNVMQSDDSGSRTKRYGVFNNGTLYFNEVGMKEEGDYTCYAVNQIGQDEMRVSVKVVAERAFIKNKTYSIINVPYGDVVTVSCEAKGEPLPQITWLTPANRPIPVLSEKYQIYRDGTLLIQKAQRSDSGNYTCLAHNSGGEEKKIVQIQVNVLPPKINGHSNKIATVKETAMKDSRILIDCNAEGIPTPRVMWAFPEGVILPAPYYGNRITVHRNGTLDIKVLRKTDSVHLTCIGRNEGGEARLIVQLTVTEPAEKPKFMKDDENIVVAEGETVNLNCSVTGSPEPEISWILPNGTVIKNGNHLHRIFHKTDGTLHIGSVAIADAGTYRCRAQNVAGHADKMVSLQIGRKPQMNNHYNNLISIINGETLQLHCTTQGELKPHISWTLPNGMVIDGPQNKDRFSLLQNGTLVIRDTSVYDRGSYLCKAKTQYGSSTMSVPVIVIAYPPRITTSPAPVIYARPGSSVQLNCMSIGIPKAEITWNLPDKSQLTSLAQSRLYGNKFLHPQGTLVIQHISKRDMGYYKCTAKNILGSDTKTTYIHIY</sequence>
<feature type="signal peptide" evidence="14">
    <location>
        <begin position="1"/>
        <end position="22"/>
    </location>
</feature>
<evidence type="ECO:0000259" key="15">
    <source>
        <dbReference type="PROSITE" id="PS50835"/>
    </source>
</evidence>
<evidence type="ECO:0000256" key="6">
    <source>
        <dbReference type="ARBA" id="ARBA00022729"/>
    </source>
</evidence>
<feature type="domain" description="Ig-like" evidence="15">
    <location>
        <begin position="2562"/>
        <end position="2649"/>
    </location>
</feature>
<evidence type="ECO:0000256" key="10">
    <source>
        <dbReference type="ARBA" id="ARBA00023157"/>
    </source>
</evidence>
<dbReference type="FunFam" id="2.60.40.10:FF:000537">
    <property type="entry name" value="immunoglobulin superfamily member 10"/>
    <property type="match status" value="1"/>
</dbReference>
<feature type="domain" description="Ig-like" evidence="15">
    <location>
        <begin position="462"/>
        <end position="556"/>
    </location>
</feature>
<dbReference type="InterPro" id="IPR003599">
    <property type="entry name" value="Ig_sub"/>
</dbReference>
<dbReference type="Proteomes" id="UP001295444">
    <property type="component" value="Chromosome 01"/>
</dbReference>
<evidence type="ECO:0000256" key="8">
    <source>
        <dbReference type="ARBA" id="ARBA00022989"/>
    </source>
</evidence>
<keyword evidence="12" id="KW-0393">Immunoglobulin domain</keyword>
<dbReference type="FunFam" id="2.60.40.10:FF:001433">
    <property type="entry name" value="Matrix remodeling associated 5"/>
    <property type="match status" value="1"/>
</dbReference>
<evidence type="ECO:0000256" key="12">
    <source>
        <dbReference type="ARBA" id="ARBA00023319"/>
    </source>
</evidence>
<dbReference type="FunFam" id="2.60.40.10:FF:001306">
    <property type="entry name" value="Matrix remodeling associated 5"/>
    <property type="match status" value="1"/>
</dbReference>
<dbReference type="InterPro" id="IPR000483">
    <property type="entry name" value="Cys-rich_flank_reg_C"/>
</dbReference>
<dbReference type="FunFam" id="2.60.40.10:FF:000063">
    <property type="entry name" value="neural cell adhesion molecule L1"/>
    <property type="match status" value="1"/>
</dbReference>
<feature type="domain" description="Ig-like" evidence="15">
    <location>
        <begin position="564"/>
        <end position="659"/>
    </location>
</feature>
<dbReference type="SMART" id="SM00408">
    <property type="entry name" value="IGc2"/>
    <property type="match status" value="12"/>
</dbReference>
<dbReference type="InterPro" id="IPR050467">
    <property type="entry name" value="LRFN"/>
</dbReference>
<keyword evidence="3" id="KW-0964">Secreted</keyword>
<dbReference type="InterPro" id="IPR007110">
    <property type="entry name" value="Ig-like_dom"/>
</dbReference>
<dbReference type="InterPro" id="IPR003591">
    <property type="entry name" value="Leu-rich_rpt_typical-subtyp"/>
</dbReference>
<dbReference type="InterPro" id="IPR013098">
    <property type="entry name" value="Ig_I-set"/>
</dbReference>
<dbReference type="CDD" id="cd00096">
    <property type="entry name" value="Ig"/>
    <property type="match status" value="2"/>
</dbReference>
<dbReference type="PANTHER" id="PTHR45842">
    <property type="entry name" value="SYNAPTIC ADHESION-LIKE MOLECULE SALM"/>
    <property type="match status" value="1"/>
</dbReference>
<evidence type="ECO:0000256" key="3">
    <source>
        <dbReference type="ARBA" id="ARBA00022525"/>
    </source>
</evidence>
<feature type="domain" description="Ig-like" evidence="15">
    <location>
        <begin position="2262"/>
        <end position="2358"/>
    </location>
</feature>
<dbReference type="SUPFAM" id="SSF48726">
    <property type="entry name" value="Immunoglobulin"/>
    <property type="match status" value="12"/>
</dbReference>